<proteinExistence type="predicted"/>
<dbReference type="OrthoDB" id="6360271at2759"/>
<dbReference type="InterPro" id="IPR052090">
    <property type="entry name" value="Cytolytic_pore-forming_toxin"/>
</dbReference>
<evidence type="ECO:0000313" key="3">
    <source>
        <dbReference type="Proteomes" id="UP000789390"/>
    </source>
</evidence>
<name>A0A8J2W9B6_9CRUS</name>
<reference evidence="2" key="1">
    <citation type="submission" date="2021-11" db="EMBL/GenBank/DDBJ databases">
        <authorList>
            <person name="Schell T."/>
        </authorList>
    </citation>
    <scope>NUCLEOTIDE SEQUENCE</scope>
    <source>
        <strain evidence="2">M5</strain>
    </source>
</reference>
<dbReference type="EMBL" id="CAKKLH010000294">
    <property type="protein sequence ID" value="CAH0109728.1"/>
    <property type="molecule type" value="Genomic_DNA"/>
</dbReference>
<evidence type="ECO:0000313" key="2">
    <source>
        <dbReference type="EMBL" id="CAH0109728.1"/>
    </source>
</evidence>
<evidence type="ECO:0000259" key="1">
    <source>
        <dbReference type="PROSITE" id="PS50853"/>
    </source>
</evidence>
<sequence>MIPIGKLQDSQIPSSSTEIDDVVKIFAHEMDLHCIPMDTLGRHFYMGQLYNFVNDTIVTDPKFNEPWESWGESLECAATDDVKFELIVIRTDSKSNKWDQMGLDEHLKASTVAGLIKDYRGASSYLTMERPNSTYEVTRLVKLKVKSKSKRMNVYAWVNLWRIIGTENQECVRSFHQNLQGITHAVVGVDYGAEAYCVLSQVFDEKKENRSQVEERLSWIATRIENALDDHVSLDDFKKQQQYDEETRKQLDRIKCRLFADYQTPICREFSVFYAYKYCLQVIEQVQTIQSDPISVILCPIQMLVPPLRQFETLLKNPIPDIDSRVFHVDRICQMWSDLEMLCVKVKMLQDSTDGDHDDHLKRFFVLLKENMNRFQAKLENAVIVMRMGFTQHFQFANLLDIEEKHFLFGASRLTKWIDYKRSEQEMVNRWGALKGIRFVRDKGQLERQLAQSTDGVFALVLHVPLLHDQTKYILEEMEKYNQTLNDLIQNPFRILTREIYSSNDGFDLEALNNVPWFLDNKRIQPVTKAICDLVDHVKNNRRPRCTVKFFLTFNSEMSDSSFRYSIYQPGEFVSSSILEHLPGAPFHLRIRKLHQDLQLPSSSGQADNKNKNNSVNKIIIEWNCNNPTGLDCCYVIQYRYKDEPNSSWTQITQCSSENQVIIRCHRARKVQVRVAMETCIGRGKFSDVITF</sequence>
<accession>A0A8J2W9B6</accession>
<keyword evidence="3" id="KW-1185">Reference proteome</keyword>
<dbReference type="InterPro" id="IPR003961">
    <property type="entry name" value="FN3_dom"/>
</dbReference>
<dbReference type="Proteomes" id="UP000789390">
    <property type="component" value="Unassembled WGS sequence"/>
</dbReference>
<organism evidence="2 3">
    <name type="scientific">Daphnia galeata</name>
    <dbReference type="NCBI Taxonomy" id="27404"/>
    <lineage>
        <taxon>Eukaryota</taxon>
        <taxon>Metazoa</taxon>
        <taxon>Ecdysozoa</taxon>
        <taxon>Arthropoda</taxon>
        <taxon>Crustacea</taxon>
        <taxon>Branchiopoda</taxon>
        <taxon>Diplostraca</taxon>
        <taxon>Cladocera</taxon>
        <taxon>Anomopoda</taxon>
        <taxon>Daphniidae</taxon>
        <taxon>Daphnia</taxon>
    </lineage>
</organism>
<feature type="domain" description="Fibronectin type-III" evidence="1">
    <location>
        <begin position="605"/>
        <end position="692"/>
    </location>
</feature>
<dbReference type="AlphaFoldDB" id="A0A8J2W9B6"/>
<dbReference type="SUPFAM" id="SSF49265">
    <property type="entry name" value="Fibronectin type III"/>
    <property type="match status" value="1"/>
</dbReference>
<dbReference type="PANTHER" id="PTHR31594">
    <property type="entry name" value="AIG1-TYPE G DOMAIN-CONTAINING PROTEIN"/>
    <property type="match status" value="1"/>
</dbReference>
<comment type="caution">
    <text evidence="2">The sequence shown here is derived from an EMBL/GenBank/DDBJ whole genome shotgun (WGS) entry which is preliminary data.</text>
</comment>
<dbReference type="InterPro" id="IPR036116">
    <property type="entry name" value="FN3_sf"/>
</dbReference>
<protein>
    <recommendedName>
        <fullName evidence="1">Fibronectin type-III domain-containing protein</fullName>
    </recommendedName>
</protein>
<dbReference type="PANTHER" id="PTHR31594:SF14">
    <property type="entry name" value="FIBRONECTIN TYPE-III DOMAIN-CONTAINING PROTEIN"/>
    <property type="match status" value="1"/>
</dbReference>
<dbReference type="PROSITE" id="PS50853">
    <property type="entry name" value="FN3"/>
    <property type="match status" value="1"/>
</dbReference>
<gene>
    <name evidence="2" type="ORF">DGAL_LOCUS13213</name>
</gene>